<reference evidence="1 2" key="1">
    <citation type="journal article" date="2015" name="Genome Announc.">
        <title>Genome Sequences of Two Bacillus cereus Group Bacteriophages, Eyuki and AvesoBmore.</title>
        <authorList>
            <person name="Erill I."/>
            <person name="Caruso S.M."/>
        </authorList>
    </citation>
    <scope>NUCLEOTIDE SEQUENCE [LARGE SCALE GENOMIC DNA]</scope>
</reference>
<dbReference type="Proteomes" id="UP000204647">
    <property type="component" value="Segment"/>
</dbReference>
<dbReference type="OrthoDB" id="23551at10239"/>
<keyword evidence="2" id="KW-1185">Reference proteome</keyword>
<accession>A0A0K2D0K7</accession>
<dbReference type="GeneID" id="26632958"/>
<dbReference type="KEGG" id="vg:26632958"/>
<sequence>MGKKYNVFNGGEPERTHYEYKVGEVITVYGCNETYPAKCVKKETVDGDIYHYWRRGVMKVVF</sequence>
<gene>
    <name evidence="1" type="ORF">AVESOBMORE_195</name>
</gene>
<evidence type="ECO:0000313" key="2">
    <source>
        <dbReference type="Proteomes" id="UP000204647"/>
    </source>
</evidence>
<dbReference type="EMBL" id="KT307976">
    <property type="protein sequence ID" value="ALA13359.1"/>
    <property type="molecule type" value="Genomic_DNA"/>
</dbReference>
<proteinExistence type="predicted"/>
<dbReference type="RefSeq" id="YP_009206550.1">
    <property type="nucleotide sequence ID" value="NC_028887.1"/>
</dbReference>
<name>A0A0K2D0K7_9CAUD</name>
<protein>
    <submittedName>
        <fullName evidence="1">Uncharacterized protein</fullName>
    </submittedName>
</protein>
<evidence type="ECO:0000313" key="1">
    <source>
        <dbReference type="EMBL" id="ALA13359.1"/>
    </source>
</evidence>
<organism evidence="1 2">
    <name type="scientific">Bacillus phage AvesoBmore</name>
    <dbReference type="NCBI Taxonomy" id="1698451"/>
    <lineage>
        <taxon>Viruses</taxon>
        <taxon>Duplodnaviria</taxon>
        <taxon>Heunggongvirae</taxon>
        <taxon>Uroviricota</taxon>
        <taxon>Caudoviricetes</taxon>
        <taxon>Herelleviridae</taxon>
        <taxon>Bastillevirinae</taxon>
        <taxon>Bequatrovirus</taxon>
        <taxon>Bequatrovirus avesobmore</taxon>
    </lineage>
</organism>